<gene>
    <name evidence="2" type="ORF">VNI00_000924</name>
</gene>
<dbReference type="Gene3D" id="3.80.10.10">
    <property type="entry name" value="Ribonuclease Inhibitor"/>
    <property type="match status" value="1"/>
</dbReference>
<reference evidence="2 3" key="1">
    <citation type="submission" date="2024-01" db="EMBL/GenBank/DDBJ databases">
        <title>A draft genome for a cacao thread blight-causing isolate of Paramarasmius palmivorus.</title>
        <authorList>
            <person name="Baruah I.K."/>
            <person name="Bukari Y."/>
            <person name="Amoako-Attah I."/>
            <person name="Meinhardt L.W."/>
            <person name="Bailey B.A."/>
            <person name="Cohen S.P."/>
        </authorList>
    </citation>
    <scope>NUCLEOTIDE SEQUENCE [LARGE SCALE GENOMIC DNA]</scope>
    <source>
        <strain evidence="2 3">GH-12</strain>
    </source>
</reference>
<dbReference type="Proteomes" id="UP001383192">
    <property type="component" value="Unassembled WGS sequence"/>
</dbReference>
<evidence type="ECO:0008006" key="4">
    <source>
        <dbReference type="Google" id="ProtNLM"/>
    </source>
</evidence>
<keyword evidence="1" id="KW-0175">Coiled coil</keyword>
<dbReference type="InterPro" id="IPR032675">
    <property type="entry name" value="LRR_dom_sf"/>
</dbReference>
<dbReference type="EMBL" id="JAYKXP010000003">
    <property type="protein sequence ID" value="KAK7060160.1"/>
    <property type="molecule type" value="Genomic_DNA"/>
</dbReference>
<sequence>MPTVLCNNCNDIIGDSSSGPATDILHLRSKLILSHAEITLTRQLVEKDEETLKRYDAEIKRLQGLVEKLKEERRVIDGRLREHRGILSPLRRLPVEILDKIFALVCLGKNNRRPRHEGYSLRISSPSKWAPNGIRAAAYNLSHTCSSWRRIVTSRPHLWSSIHLDICGVECDVRPLLEIYLKNSEGRPLKIKVVEKGKDERHGYWLTNDFVYFLGGHGLNAFRMLFAYMSRCSELELDVHWEVLSDEGSFDWSHVCFPVLRTFRNSIDMGTTNAMIHGPTAWFWRALRDAPNLREVHTDRVLPYHLDVIPYRQLTSLQINAVGGIHRLLRLLEDSPCLHSLKVWYLEPTDSDIDTPLHIELPRLRTLSIDTTDECPLDRFSALFASLIMPNLECLRIENSYDPVDNQYHLPSDFISMLQHSSQTLRKLTLDLEHTCLKDSVLVNTLHILPSLTQFEVTLDSGHGEPLTRPSPCIAHLLGKLTISAGSSSASTILAPRLSRLFLHENSSRLNAKIVEMLLKMAESRSKYGLARLGRGEELVPICKVQLTYAFAWLDSSDEEKQHEPPRGFDPFCDPSVTEKIKTLKEAGTKCIIKESD</sequence>
<proteinExistence type="predicted"/>
<dbReference type="SUPFAM" id="SSF52047">
    <property type="entry name" value="RNI-like"/>
    <property type="match status" value="1"/>
</dbReference>
<evidence type="ECO:0000256" key="1">
    <source>
        <dbReference type="SAM" id="Coils"/>
    </source>
</evidence>
<evidence type="ECO:0000313" key="3">
    <source>
        <dbReference type="Proteomes" id="UP001383192"/>
    </source>
</evidence>
<keyword evidence="3" id="KW-1185">Reference proteome</keyword>
<evidence type="ECO:0000313" key="2">
    <source>
        <dbReference type="EMBL" id="KAK7060160.1"/>
    </source>
</evidence>
<organism evidence="2 3">
    <name type="scientific">Paramarasmius palmivorus</name>
    <dbReference type="NCBI Taxonomy" id="297713"/>
    <lineage>
        <taxon>Eukaryota</taxon>
        <taxon>Fungi</taxon>
        <taxon>Dikarya</taxon>
        <taxon>Basidiomycota</taxon>
        <taxon>Agaricomycotina</taxon>
        <taxon>Agaricomycetes</taxon>
        <taxon>Agaricomycetidae</taxon>
        <taxon>Agaricales</taxon>
        <taxon>Marasmiineae</taxon>
        <taxon>Marasmiaceae</taxon>
        <taxon>Paramarasmius</taxon>
    </lineage>
</organism>
<dbReference type="AlphaFoldDB" id="A0AAW0E7J0"/>
<name>A0AAW0E7J0_9AGAR</name>
<comment type="caution">
    <text evidence="2">The sequence shown here is derived from an EMBL/GenBank/DDBJ whole genome shotgun (WGS) entry which is preliminary data.</text>
</comment>
<accession>A0AAW0E7J0</accession>
<feature type="coiled-coil region" evidence="1">
    <location>
        <begin position="45"/>
        <end position="79"/>
    </location>
</feature>
<protein>
    <recommendedName>
        <fullName evidence="4">F-box domain-containing protein</fullName>
    </recommendedName>
</protein>